<dbReference type="Proteomes" id="UP000481033">
    <property type="component" value="Unassembled WGS sequence"/>
</dbReference>
<dbReference type="EMBL" id="QXHD01000004">
    <property type="protein sequence ID" value="NEZ57798.1"/>
    <property type="molecule type" value="Genomic_DNA"/>
</dbReference>
<gene>
    <name evidence="2" type="ORF">DXZ20_19540</name>
</gene>
<feature type="compositionally biased region" description="Basic and acidic residues" evidence="1">
    <location>
        <begin position="1"/>
        <end position="12"/>
    </location>
</feature>
<comment type="caution">
    <text evidence="2">The sequence shown here is derived from an EMBL/GenBank/DDBJ whole genome shotgun (WGS) entry which is preliminary data.</text>
</comment>
<accession>A0A6M0RND3</accession>
<feature type="region of interest" description="Disordered" evidence="1">
    <location>
        <begin position="1"/>
        <end position="34"/>
    </location>
</feature>
<dbReference type="AlphaFoldDB" id="A0A6M0RND3"/>
<evidence type="ECO:0000256" key="1">
    <source>
        <dbReference type="SAM" id="MobiDB-lite"/>
    </source>
</evidence>
<protein>
    <submittedName>
        <fullName evidence="2">Uncharacterized protein</fullName>
    </submittedName>
</protein>
<organism evidence="2 3">
    <name type="scientific">Adonisia turfae CCMR0081</name>
    <dbReference type="NCBI Taxonomy" id="2292702"/>
    <lineage>
        <taxon>Bacteria</taxon>
        <taxon>Bacillati</taxon>
        <taxon>Cyanobacteriota</taxon>
        <taxon>Adonisia</taxon>
        <taxon>Adonisia turfae</taxon>
    </lineage>
</organism>
<reference evidence="2 3" key="1">
    <citation type="journal article" date="2020" name="Microb. Ecol.">
        <title>Ecogenomics of the Marine Benthic Filamentous Cyanobacterium Adonisia.</title>
        <authorList>
            <person name="Walter J.M."/>
            <person name="Coutinho F.H."/>
            <person name="Leomil L."/>
            <person name="Hargreaves P.I."/>
            <person name="Campeao M.E."/>
            <person name="Vieira V.V."/>
            <person name="Silva B.S."/>
            <person name="Fistarol G.O."/>
            <person name="Salomon P.S."/>
            <person name="Sawabe T."/>
            <person name="Mino S."/>
            <person name="Hosokawa M."/>
            <person name="Miyashita H."/>
            <person name="Maruyama F."/>
            <person name="van Verk M.C."/>
            <person name="Dutilh B.E."/>
            <person name="Thompson C.C."/>
            <person name="Thompson F.L."/>
        </authorList>
    </citation>
    <scope>NUCLEOTIDE SEQUENCE [LARGE SCALE GENOMIC DNA]</scope>
    <source>
        <strain evidence="2 3">CCMR0081</strain>
    </source>
</reference>
<name>A0A6M0RND3_9CYAN</name>
<keyword evidence="3" id="KW-1185">Reference proteome</keyword>
<sequence>MSESSDLKRPSDADDQQPNSKEDETSSVKSKARIISIRRRHQKAAFRRSRKVFEPKDIDDIKISLVFPRTDPQNA</sequence>
<proteinExistence type="predicted"/>
<evidence type="ECO:0000313" key="2">
    <source>
        <dbReference type="EMBL" id="NEZ57798.1"/>
    </source>
</evidence>
<evidence type="ECO:0000313" key="3">
    <source>
        <dbReference type="Proteomes" id="UP000481033"/>
    </source>
</evidence>